<dbReference type="Pfam" id="PF08281">
    <property type="entry name" value="Sigma70_r4_2"/>
    <property type="match status" value="1"/>
</dbReference>
<dbReference type="SUPFAM" id="SSF88659">
    <property type="entry name" value="Sigma3 and sigma4 domains of RNA polymerase sigma factors"/>
    <property type="match status" value="1"/>
</dbReference>
<feature type="region of interest" description="Disordered" evidence="5">
    <location>
        <begin position="1"/>
        <end position="39"/>
    </location>
</feature>
<dbReference type="EMBL" id="CAJVAX010000012">
    <property type="protein sequence ID" value="CAG7625548.1"/>
    <property type="molecule type" value="Genomic_DNA"/>
</dbReference>
<reference evidence="8" key="1">
    <citation type="submission" date="2021-06" db="EMBL/GenBank/DDBJ databases">
        <authorList>
            <person name="Arsene-Ploetze F."/>
        </authorList>
    </citation>
    <scope>NUCLEOTIDE SEQUENCE</scope>
    <source>
        <strain evidence="8">SBRY1</strain>
    </source>
</reference>
<comment type="similarity">
    <text evidence="1">Belongs to the sigma-70 factor family. ECF subfamily.</text>
</comment>
<dbReference type="InterPro" id="IPR014284">
    <property type="entry name" value="RNA_pol_sigma-70_dom"/>
</dbReference>
<sequence length="216" mass="23572">MRRLRLRSEEFPDGPVDQVRPEEGGVPVQAAGKDGTGTQPVQLPTAVYPGWEAIYEDNVARIHRLMYGKVGNRPDAEDLTSQVFVTALKSLRTTATVGEVRAYLLATARTVLAGHWQRTLGRQVTVIDVDAADLDEYAQPPAAQPASRAGEHATHILAGLSERHRRILVLRFMLGYSIREAAAEMDISVANAKVLQHRAIRKAAGMDVYAGQGGPR</sequence>
<comment type="caution">
    <text evidence="8">The sequence shown here is derived from an EMBL/GenBank/DDBJ whole genome shotgun (WGS) entry which is preliminary data.</text>
</comment>
<dbReference type="GO" id="GO:0003677">
    <property type="term" value="F:DNA binding"/>
    <property type="evidence" value="ECO:0007669"/>
    <property type="project" value="InterPro"/>
</dbReference>
<dbReference type="Pfam" id="PF04542">
    <property type="entry name" value="Sigma70_r2"/>
    <property type="match status" value="1"/>
</dbReference>
<dbReference type="InterPro" id="IPR036388">
    <property type="entry name" value="WH-like_DNA-bd_sf"/>
</dbReference>
<dbReference type="Gene3D" id="1.10.1740.10">
    <property type="match status" value="1"/>
</dbReference>
<evidence type="ECO:0000313" key="8">
    <source>
        <dbReference type="EMBL" id="CAG7625548.1"/>
    </source>
</evidence>
<accession>A0A9W4E9F2</accession>
<evidence type="ECO:0000313" key="9">
    <source>
        <dbReference type="Proteomes" id="UP001153328"/>
    </source>
</evidence>
<evidence type="ECO:0000256" key="2">
    <source>
        <dbReference type="ARBA" id="ARBA00023015"/>
    </source>
</evidence>
<evidence type="ECO:0000256" key="4">
    <source>
        <dbReference type="ARBA" id="ARBA00023163"/>
    </source>
</evidence>
<feature type="domain" description="RNA polymerase sigma factor 70 region 4 type 2" evidence="7">
    <location>
        <begin position="155"/>
        <end position="202"/>
    </location>
</feature>
<keyword evidence="3" id="KW-0731">Sigma factor</keyword>
<keyword evidence="9" id="KW-1185">Reference proteome</keyword>
<dbReference type="InterPro" id="IPR013325">
    <property type="entry name" value="RNA_pol_sigma_r2"/>
</dbReference>
<gene>
    <name evidence="8" type="ORF">SBRY_20169</name>
</gene>
<keyword evidence="2" id="KW-0805">Transcription regulation</keyword>
<dbReference type="PANTHER" id="PTHR43133">
    <property type="entry name" value="RNA POLYMERASE ECF-TYPE SIGMA FACTO"/>
    <property type="match status" value="1"/>
</dbReference>
<name>A0A9W4E9F2_9ACTN</name>
<dbReference type="SUPFAM" id="SSF88946">
    <property type="entry name" value="Sigma2 domain of RNA polymerase sigma factors"/>
    <property type="match status" value="1"/>
</dbReference>
<dbReference type="GO" id="GO:0016987">
    <property type="term" value="F:sigma factor activity"/>
    <property type="evidence" value="ECO:0007669"/>
    <property type="project" value="UniProtKB-KW"/>
</dbReference>
<dbReference type="InterPro" id="IPR039425">
    <property type="entry name" value="RNA_pol_sigma-70-like"/>
</dbReference>
<feature type="compositionally biased region" description="Basic and acidic residues" evidence="5">
    <location>
        <begin position="1"/>
        <end position="10"/>
    </location>
</feature>
<evidence type="ECO:0000256" key="3">
    <source>
        <dbReference type="ARBA" id="ARBA00023082"/>
    </source>
</evidence>
<dbReference type="Proteomes" id="UP001153328">
    <property type="component" value="Unassembled WGS sequence"/>
</dbReference>
<dbReference type="Gene3D" id="1.10.10.10">
    <property type="entry name" value="Winged helix-like DNA-binding domain superfamily/Winged helix DNA-binding domain"/>
    <property type="match status" value="1"/>
</dbReference>
<keyword evidence="4" id="KW-0804">Transcription</keyword>
<evidence type="ECO:0000256" key="5">
    <source>
        <dbReference type="SAM" id="MobiDB-lite"/>
    </source>
</evidence>
<dbReference type="CDD" id="cd06171">
    <property type="entry name" value="Sigma70_r4"/>
    <property type="match status" value="1"/>
</dbReference>
<proteinExistence type="inferred from homology"/>
<feature type="domain" description="RNA polymerase sigma-70 region 2" evidence="6">
    <location>
        <begin position="54"/>
        <end position="116"/>
    </location>
</feature>
<dbReference type="InterPro" id="IPR007627">
    <property type="entry name" value="RNA_pol_sigma70_r2"/>
</dbReference>
<evidence type="ECO:0000256" key="1">
    <source>
        <dbReference type="ARBA" id="ARBA00010641"/>
    </source>
</evidence>
<dbReference type="NCBIfam" id="TIGR02937">
    <property type="entry name" value="sigma70-ECF"/>
    <property type="match status" value="1"/>
</dbReference>
<dbReference type="PANTHER" id="PTHR43133:SF57">
    <property type="entry name" value="RNA POLYMERASE SIGMA-70 FACTOR"/>
    <property type="match status" value="1"/>
</dbReference>
<dbReference type="InterPro" id="IPR013249">
    <property type="entry name" value="RNA_pol_sigma70_r4_t2"/>
</dbReference>
<dbReference type="InterPro" id="IPR013324">
    <property type="entry name" value="RNA_pol_sigma_r3/r4-like"/>
</dbReference>
<dbReference type="GO" id="GO:0006352">
    <property type="term" value="P:DNA-templated transcription initiation"/>
    <property type="evidence" value="ECO:0007669"/>
    <property type="project" value="InterPro"/>
</dbReference>
<dbReference type="AlphaFoldDB" id="A0A9W4E9F2"/>
<organism evidence="8 9">
    <name type="scientific">Actinacidiphila bryophytorum</name>
    <dbReference type="NCBI Taxonomy" id="1436133"/>
    <lineage>
        <taxon>Bacteria</taxon>
        <taxon>Bacillati</taxon>
        <taxon>Actinomycetota</taxon>
        <taxon>Actinomycetes</taxon>
        <taxon>Kitasatosporales</taxon>
        <taxon>Streptomycetaceae</taxon>
        <taxon>Actinacidiphila</taxon>
    </lineage>
</organism>
<evidence type="ECO:0000259" key="7">
    <source>
        <dbReference type="Pfam" id="PF08281"/>
    </source>
</evidence>
<evidence type="ECO:0000259" key="6">
    <source>
        <dbReference type="Pfam" id="PF04542"/>
    </source>
</evidence>
<protein>
    <submittedName>
        <fullName evidence="8">RNA polymerase sigma-70 factor (ECF subfamily)</fullName>
    </submittedName>
</protein>